<evidence type="ECO:0000313" key="3">
    <source>
        <dbReference type="Proteomes" id="UP001163046"/>
    </source>
</evidence>
<keyword evidence="1" id="KW-0175">Coiled coil</keyword>
<dbReference type="OrthoDB" id="5978872at2759"/>
<organism evidence="2 3">
    <name type="scientific">Desmophyllum pertusum</name>
    <dbReference type="NCBI Taxonomy" id="174260"/>
    <lineage>
        <taxon>Eukaryota</taxon>
        <taxon>Metazoa</taxon>
        <taxon>Cnidaria</taxon>
        <taxon>Anthozoa</taxon>
        <taxon>Hexacorallia</taxon>
        <taxon>Scleractinia</taxon>
        <taxon>Caryophylliina</taxon>
        <taxon>Caryophylliidae</taxon>
        <taxon>Desmophyllum</taxon>
    </lineage>
</organism>
<gene>
    <name evidence="2" type="ORF">OS493_023322</name>
</gene>
<feature type="coiled-coil region" evidence="1">
    <location>
        <begin position="8"/>
        <end position="47"/>
    </location>
</feature>
<proteinExistence type="predicted"/>
<evidence type="ECO:0000256" key="1">
    <source>
        <dbReference type="SAM" id="Coils"/>
    </source>
</evidence>
<keyword evidence="3" id="KW-1185">Reference proteome</keyword>
<dbReference type="EMBL" id="MU827794">
    <property type="protein sequence ID" value="KAJ7329029.1"/>
    <property type="molecule type" value="Genomic_DNA"/>
</dbReference>
<evidence type="ECO:0000313" key="2">
    <source>
        <dbReference type="EMBL" id="KAJ7329029.1"/>
    </source>
</evidence>
<dbReference type="AlphaFoldDB" id="A0A9W9YAG6"/>
<sequence>MESHEPDLKSLENTFEGLCSRMEQLSLQNQKIELAVAEDKIEEEIMQTLEYTDELTVQKNKTAKFLREAKAQMKQPELQTENYKFTTKNEANVKLPKITLKPFSGNP</sequence>
<protein>
    <submittedName>
        <fullName evidence="2">Uncharacterized protein</fullName>
    </submittedName>
</protein>
<comment type="caution">
    <text evidence="2">The sequence shown here is derived from an EMBL/GenBank/DDBJ whole genome shotgun (WGS) entry which is preliminary data.</text>
</comment>
<name>A0A9W9YAG6_9CNID</name>
<accession>A0A9W9YAG6</accession>
<reference evidence="2" key="1">
    <citation type="submission" date="2023-01" db="EMBL/GenBank/DDBJ databases">
        <title>Genome assembly of the deep-sea coral Lophelia pertusa.</title>
        <authorList>
            <person name="Herrera S."/>
            <person name="Cordes E."/>
        </authorList>
    </citation>
    <scope>NUCLEOTIDE SEQUENCE</scope>
    <source>
        <strain evidence="2">USNM1676648</strain>
        <tissue evidence="2">Polyp</tissue>
    </source>
</reference>
<dbReference type="Proteomes" id="UP001163046">
    <property type="component" value="Unassembled WGS sequence"/>
</dbReference>